<keyword evidence="3" id="KW-1185">Reference proteome</keyword>
<accession>A0A2T3A834</accession>
<dbReference type="CDD" id="cd02440">
    <property type="entry name" value="AdoMet_MTases"/>
    <property type="match status" value="1"/>
</dbReference>
<dbReference type="AlphaFoldDB" id="A0A2T3A834"/>
<evidence type="ECO:0000313" key="3">
    <source>
        <dbReference type="Proteomes" id="UP000241462"/>
    </source>
</evidence>
<dbReference type="InParanoid" id="A0A2T3A834"/>
<evidence type="ECO:0000256" key="1">
    <source>
        <dbReference type="ARBA" id="ARBA00038158"/>
    </source>
</evidence>
<gene>
    <name evidence="2" type="ORF">BD289DRAFT_433891</name>
</gene>
<reference evidence="2 3" key="1">
    <citation type="journal article" date="2018" name="Mycol. Prog.">
        <title>Coniella lustricola, a new species from submerged detritus.</title>
        <authorList>
            <person name="Raudabaugh D.B."/>
            <person name="Iturriaga T."/>
            <person name="Carver A."/>
            <person name="Mondo S."/>
            <person name="Pangilinan J."/>
            <person name="Lipzen A."/>
            <person name="He G."/>
            <person name="Amirebrahimi M."/>
            <person name="Grigoriev I.V."/>
            <person name="Miller A.N."/>
        </authorList>
    </citation>
    <scope>NUCLEOTIDE SEQUENCE [LARGE SCALE GENOMIC DNA]</scope>
    <source>
        <strain evidence="2 3">B22-T-1</strain>
    </source>
</reference>
<protein>
    <submittedName>
        <fullName evidence="2">S-adenosyl-L-methionine-dependent methyltransferase</fullName>
    </submittedName>
</protein>
<dbReference type="EMBL" id="KZ678441">
    <property type="protein sequence ID" value="PSR85539.1"/>
    <property type="molecule type" value="Genomic_DNA"/>
</dbReference>
<dbReference type="PANTHER" id="PTHR43591">
    <property type="entry name" value="METHYLTRANSFERASE"/>
    <property type="match status" value="1"/>
</dbReference>
<organism evidence="2 3">
    <name type="scientific">Coniella lustricola</name>
    <dbReference type="NCBI Taxonomy" id="2025994"/>
    <lineage>
        <taxon>Eukaryota</taxon>
        <taxon>Fungi</taxon>
        <taxon>Dikarya</taxon>
        <taxon>Ascomycota</taxon>
        <taxon>Pezizomycotina</taxon>
        <taxon>Sordariomycetes</taxon>
        <taxon>Sordariomycetidae</taxon>
        <taxon>Diaporthales</taxon>
        <taxon>Schizoparmaceae</taxon>
        <taxon>Coniella</taxon>
    </lineage>
</organism>
<dbReference type="PANTHER" id="PTHR43591:SF102">
    <property type="entry name" value="S-ADENOSYL-L-METHIONINE-DEPENDENT METHYLTRANSFERASE"/>
    <property type="match status" value="1"/>
</dbReference>
<dbReference type="GO" id="GO:0008168">
    <property type="term" value="F:methyltransferase activity"/>
    <property type="evidence" value="ECO:0007669"/>
    <property type="project" value="UniProtKB-KW"/>
</dbReference>
<dbReference type="SUPFAM" id="SSF53335">
    <property type="entry name" value="S-adenosyl-L-methionine-dependent methyltransferases"/>
    <property type="match status" value="1"/>
</dbReference>
<dbReference type="OrthoDB" id="2013972at2759"/>
<proteinExistence type="inferred from homology"/>
<dbReference type="STRING" id="2025994.A0A2T3A834"/>
<evidence type="ECO:0000313" key="2">
    <source>
        <dbReference type="EMBL" id="PSR85539.1"/>
    </source>
</evidence>
<comment type="similarity">
    <text evidence="1">Belongs to the methyltransferase superfamily. LaeA methyltransferase family.</text>
</comment>
<dbReference type="GO" id="GO:0032259">
    <property type="term" value="P:methylation"/>
    <property type="evidence" value="ECO:0007669"/>
    <property type="project" value="UniProtKB-KW"/>
</dbReference>
<name>A0A2T3A834_9PEZI</name>
<dbReference type="Pfam" id="PF13489">
    <property type="entry name" value="Methyltransf_23"/>
    <property type="match status" value="1"/>
</dbReference>
<keyword evidence="2" id="KW-0808">Transferase</keyword>
<dbReference type="Gene3D" id="3.40.50.150">
    <property type="entry name" value="Vaccinia Virus protein VP39"/>
    <property type="match status" value="1"/>
</dbReference>
<keyword evidence="2" id="KW-0489">Methyltransferase</keyword>
<dbReference type="InterPro" id="IPR029063">
    <property type="entry name" value="SAM-dependent_MTases_sf"/>
</dbReference>
<dbReference type="Proteomes" id="UP000241462">
    <property type="component" value="Unassembled WGS sequence"/>
</dbReference>
<sequence>MEQTSGFSSDPTLAAAVDYSQASSAEVVSQQAVDTVPVPAIPAMDFNGYILYAQGKPVPEELMRMPSGASVAEPGSIMDEESGRTFHNHSTGRYFFPNDPAEQDRLDLQHRLVTLLLDGALHRAPVVSPKNVLDIATGTGIWAIQFANLHPESNVIGTDLSLIQPDNAPPNVSFIKENSETDEWIFPDPFDFIFLRLVFTCFDDHRTVIKKAYDNLVPGGWIEFNDTGFELLSTDGTTVGTANERWVSLMLQAGAVVGRDFLITHKYQQMLQEAGFVDVVEEVVPCPMNNWPADPRFHTLGKWQMTNADKAIRGTSWKLFRALGMAPDEIEDIVRSTKRDVRDTAIHGFVPWYFVYGRKPYPGEVPEK</sequence>